<evidence type="ECO:0000313" key="4">
    <source>
        <dbReference type="Proteomes" id="UP000326903"/>
    </source>
</evidence>
<evidence type="ECO:0000313" key="3">
    <source>
        <dbReference type="EMBL" id="KAA9041334.1"/>
    </source>
</evidence>
<dbReference type="PANTHER" id="PTHR31793:SF27">
    <property type="entry name" value="NOVEL THIOESTERASE SUPERFAMILY DOMAIN AND SAPOSIN A-TYPE DOMAIN CONTAINING PROTEIN (0610012H03RIK)"/>
    <property type="match status" value="1"/>
</dbReference>
<gene>
    <name evidence="3" type="ORF">FW778_04685</name>
</gene>
<dbReference type="InterPro" id="IPR050563">
    <property type="entry name" value="4-hydroxybenzoyl-CoA_TE"/>
</dbReference>
<evidence type="ECO:0000256" key="1">
    <source>
        <dbReference type="ARBA" id="ARBA00005953"/>
    </source>
</evidence>
<organism evidence="3 4">
    <name type="scientific">Ginsengibacter hankyongi</name>
    <dbReference type="NCBI Taxonomy" id="2607284"/>
    <lineage>
        <taxon>Bacteria</taxon>
        <taxon>Pseudomonadati</taxon>
        <taxon>Bacteroidota</taxon>
        <taxon>Chitinophagia</taxon>
        <taxon>Chitinophagales</taxon>
        <taxon>Chitinophagaceae</taxon>
        <taxon>Ginsengibacter</taxon>
    </lineage>
</organism>
<keyword evidence="4" id="KW-1185">Reference proteome</keyword>
<dbReference type="EMBL" id="VYQF01000001">
    <property type="protein sequence ID" value="KAA9041334.1"/>
    <property type="molecule type" value="Genomic_DNA"/>
</dbReference>
<dbReference type="Pfam" id="PF13279">
    <property type="entry name" value="4HBT_2"/>
    <property type="match status" value="1"/>
</dbReference>
<proteinExistence type="inferred from homology"/>
<dbReference type="Gene3D" id="3.10.129.10">
    <property type="entry name" value="Hotdog Thioesterase"/>
    <property type="match status" value="1"/>
</dbReference>
<evidence type="ECO:0000256" key="2">
    <source>
        <dbReference type="ARBA" id="ARBA00022801"/>
    </source>
</evidence>
<dbReference type="SUPFAM" id="SSF54637">
    <property type="entry name" value="Thioesterase/thiol ester dehydrase-isomerase"/>
    <property type="match status" value="1"/>
</dbReference>
<dbReference type="RefSeq" id="WP_150413428.1">
    <property type="nucleotide sequence ID" value="NZ_VYQF01000001.1"/>
</dbReference>
<dbReference type="AlphaFoldDB" id="A0A5J5IN46"/>
<dbReference type="Proteomes" id="UP000326903">
    <property type="component" value="Unassembled WGS sequence"/>
</dbReference>
<dbReference type="CDD" id="cd00586">
    <property type="entry name" value="4HBT"/>
    <property type="match status" value="1"/>
</dbReference>
<dbReference type="GO" id="GO:0047617">
    <property type="term" value="F:fatty acyl-CoA hydrolase activity"/>
    <property type="evidence" value="ECO:0007669"/>
    <property type="project" value="TreeGrafter"/>
</dbReference>
<reference evidence="3 4" key="1">
    <citation type="submission" date="2019-09" db="EMBL/GenBank/DDBJ databases">
        <title>Draft genome sequence of Ginsengibacter sp. BR5-29.</title>
        <authorList>
            <person name="Im W.-T."/>
        </authorList>
    </citation>
    <scope>NUCLEOTIDE SEQUENCE [LARGE SCALE GENOMIC DNA]</scope>
    <source>
        <strain evidence="3 4">BR5-29</strain>
    </source>
</reference>
<dbReference type="InterPro" id="IPR029069">
    <property type="entry name" value="HotDog_dom_sf"/>
</dbReference>
<keyword evidence="2" id="KW-0378">Hydrolase</keyword>
<name>A0A5J5IN46_9BACT</name>
<sequence>MARTKIELPAKCIASFKIPVRITDINYGNHVGNDSLVAIIHEARMQFLHLHGYTELDVAGTSLIMNELFIEFKSEAFYKDILEVKIFIGEIFKVGFEFYYSLSTVRDRSPLLIANAKTGVVCFNYKEKKLMPVPEELKKLLLF</sequence>
<comment type="similarity">
    <text evidence="1">Belongs to the 4-hydroxybenzoyl-CoA thioesterase family.</text>
</comment>
<protein>
    <submittedName>
        <fullName evidence="3">Thioesterase</fullName>
    </submittedName>
</protein>
<dbReference type="PANTHER" id="PTHR31793">
    <property type="entry name" value="4-HYDROXYBENZOYL-COA THIOESTERASE FAMILY MEMBER"/>
    <property type="match status" value="1"/>
</dbReference>
<comment type="caution">
    <text evidence="3">The sequence shown here is derived from an EMBL/GenBank/DDBJ whole genome shotgun (WGS) entry which is preliminary data.</text>
</comment>
<accession>A0A5J5IN46</accession>